<keyword evidence="1" id="KW-0472">Membrane</keyword>
<comment type="caution">
    <text evidence="3">The sequence shown here is derived from an EMBL/GenBank/DDBJ whole genome shotgun (WGS) entry which is preliminary data.</text>
</comment>
<proteinExistence type="predicted"/>
<dbReference type="OrthoDB" id="4154404at2759"/>
<feature type="chain" id="PRO_5040318475" evidence="2">
    <location>
        <begin position="19"/>
        <end position="289"/>
    </location>
</feature>
<accession>A0A9P4VM30</accession>
<protein>
    <submittedName>
        <fullName evidence="3">Uncharacterized protein</fullName>
    </submittedName>
</protein>
<evidence type="ECO:0000313" key="3">
    <source>
        <dbReference type="EMBL" id="KAF2834765.1"/>
    </source>
</evidence>
<feature type="signal peptide" evidence="2">
    <location>
        <begin position="1"/>
        <end position="18"/>
    </location>
</feature>
<sequence length="289" mass="31133">MSAVVVLMSLLFIGNATLREVGIASFITSLSDKPFTWTVGIQSLPESDNSSAVIDRSYLLGTPNSVNLDESGVHGCALFFEGIAPRLKFPGSRFESSVGTCDDALTPDCVNDLIAQARTDARNLTTNQDEESVICDSLQRTLHHAATDSCVPGQSLDWGTVIARQLTGPSGPVKVHRESCWPTTGNDHELALVQSYQQTLVAWAVEDTRPVLEAITPVMTIFYPSLNASDGLLSNVDISLTCMKTMESTRNQVTEGDKNSGGTVLVPAIYVHTFPLLLASVLVFMRAVL</sequence>
<feature type="transmembrane region" description="Helical" evidence="1">
    <location>
        <begin position="264"/>
        <end position="285"/>
    </location>
</feature>
<organism evidence="3 4">
    <name type="scientific">Patellaria atrata CBS 101060</name>
    <dbReference type="NCBI Taxonomy" id="1346257"/>
    <lineage>
        <taxon>Eukaryota</taxon>
        <taxon>Fungi</taxon>
        <taxon>Dikarya</taxon>
        <taxon>Ascomycota</taxon>
        <taxon>Pezizomycotina</taxon>
        <taxon>Dothideomycetes</taxon>
        <taxon>Dothideomycetes incertae sedis</taxon>
        <taxon>Patellariales</taxon>
        <taxon>Patellariaceae</taxon>
        <taxon>Patellaria</taxon>
    </lineage>
</organism>
<dbReference type="EMBL" id="MU006115">
    <property type="protein sequence ID" value="KAF2834765.1"/>
    <property type="molecule type" value="Genomic_DNA"/>
</dbReference>
<evidence type="ECO:0000256" key="2">
    <source>
        <dbReference type="SAM" id="SignalP"/>
    </source>
</evidence>
<keyword evidence="4" id="KW-1185">Reference proteome</keyword>
<evidence type="ECO:0000313" key="4">
    <source>
        <dbReference type="Proteomes" id="UP000799429"/>
    </source>
</evidence>
<dbReference type="Proteomes" id="UP000799429">
    <property type="component" value="Unassembled WGS sequence"/>
</dbReference>
<dbReference type="AlphaFoldDB" id="A0A9P4VM30"/>
<reference evidence="3" key="1">
    <citation type="journal article" date="2020" name="Stud. Mycol.">
        <title>101 Dothideomycetes genomes: a test case for predicting lifestyles and emergence of pathogens.</title>
        <authorList>
            <person name="Haridas S."/>
            <person name="Albert R."/>
            <person name="Binder M."/>
            <person name="Bloem J."/>
            <person name="Labutti K."/>
            <person name="Salamov A."/>
            <person name="Andreopoulos B."/>
            <person name="Baker S."/>
            <person name="Barry K."/>
            <person name="Bills G."/>
            <person name="Bluhm B."/>
            <person name="Cannon C."/>
            <person name="Castanera R."/>
            <person name="Culley D."/>
            <person name="Daum C."/>
            <person name="Ezra D."/>
            <person name="Gonzalez J."/>
            <person name="Henrissat B."/>
            <person name="Kuo A."/>
            <person name="Liang C."/>
            <person name="Lipzen A."/>
            <person name="Lutzoni F."/>
            <person name="Magnuson J."/>
            <person name="Mondo S."/>
            <person name="Nolan M."/>
            <person name="Ohm R."/>
            <person name="Pangilinan J."/>
            <person name="Park H.-J."/>
            <person name="Ramirez L."/>
            <person name="Alfaro M."/>
            <person name="Sun H."/>
            <person name="Tritt A."/>
            <person name="Yoshinaga Y."/>
            <person name="Zwiers L.-H."/>
            <person name="Turgeon B."/>
            <person name="Goodwin S."/>
            <person name="Spatafora J."/>
            <person name="Crous P."/>
            <person name="Grigoriev I."/>
        </authorList>
    </citation>
    <scope>NUCLEOTIDE SEQUENCE</scope>
    <source>
        <strain evidence="3">CBS 101060</strain>
    </source>
</reference>
<keyword evidence="2" id="KW-0732">Signal</keyword>
<keyword evidence="1" id="KW-1133">Transmembrane helix</keyword>
<gene>
    <name evidence="3" type="ORF">M501DRAFT_1020553</name>
</gene>
<evidence type="ECO:0000256" key="1">
    <source>
        <dbReference type="SAM" id="Phobius"/>
    </source>
</evidence>
<name>A0A9P4VM30_9PEZI</name>
<keyword evidence="1" id="KW-0812">Transmembrane</keyword>